<comment type="similarity">
    <text evidence="2 8">Belongs to the ectoine synthase family.</text>
</comment>
<dbReference type="RefSeq" id="WP_022983750.1">
    <property type="nucleotide sequence ID" value="NZ_CAXGPP010000012.1"/>
</dbReference>
<dbReference type="PANTHER" id="PTHR39289:SF1">
    <property type="entry name" value="L-ECTOINE SYNTHASE"/>
    <property type="match status" value="1"/>
</dbReference>
<dbReference type="CDD" id="cd06978">
    <property type="entry name" value="cupin_EctC"/>
    <property type="match status" value="1"/>
</dbReference>
<dbReference type="GO" id="GO:0033990">
    <property type="term" value="F:ectoine synthase activity"/>
    <property type="evidence" value="ECO:0007669"/>
    <property type="project" value="UniProtKB-EC"/>
</dbReference>
<evidence type="ECO:0000256" key="4">
    <source>
        <dbReference type="ARBA" id="ARBA00019707"/>
    </source>
</evidence>
<dbReference type="AlphaFoldDB" id="A0A418XTZ9"/>
<comment type="pathway">
    <text evidence="1 8">Amine and polyamine biosynthesis; ectoine biosynthesis; L-ectoine from L-aspartate 4-semialdehyde: step 3/3.</text>
</comment>
<reference evidence="9 10" key="1">
    <citation type="submission" date="2018-09" db="EMBL/GenBank/DDBJ databases">
        <title>Alcanivorax profundi sp. nov., isolated from 1000 m-depth seawater of the Mariana Trench.</title>
        <authorList>
            <person name="Liu J."/>
        </authorList>
    </citation>
    <scope>NUCLEOTIDE SEQUENCE [LARGE SCALE GENOMIC DNA]</scope>
    <source>
        <strain evidence="9 10">MTEO17</strain>
    </source>
</reference>
<proteinExistence type="inferred from homology"/>
<dbReference type="Gene3D" id="2.60.120.10">
    <property type="entry name" value="Jelly Rolls"/>
    <property type="match status" value="1"/>
</dbReference>
<dbReference type="Pfam" id="PF06339">
    <property type="entry name" value="Ectoine_synth"/>
    <property type="match status" value="1"/>
</dbReference>
<dbReference type="HAMAP" id="MF_01255">
    <property type="entry name" value="Ectoine_synth"/>
    <property type="match status" value="1"/>
</dbReference>
<keyword evidence="10" id="KW-1185">Reference proteome</keyword>
<name>A0A418XTZ9_9GAMM</name>
<evidence type="ECO:0000256" key="6">
    <source>
        <dbReference type="ARBA" id="ARBA00033271"/>
    </source>
</evidence>
<evidence type="ECO:0000313" key="9">
    <source>
        <dbReference type="EMBL" id="RJG16184.1"/>
    </source>
</evidence>
<dbReference type="InterPro" id="IPR014710">
    <property type="entry name" value="RmlC-like_jellyroll"/>
</dbReference>
<dbReference type="Proteomes" id="UP000283734">
    <property type="component" value="Unassembled WGS sequence"/>
</dbReference>
<gene>
    <name evidence="8" type="primary">ectC</name>
    <name evidence="9" type="ORF">D4A39_15445</name>
</gene>
<evidence type="ECO:0000256" key="3">
    <source>
        <dbReference type="ARBA" id="ARBA00013192"/>
    </source>
</evidence>
<dbReference type="SUPFAM" id="SSF51182">
    <property type="entry name" value="RmlC-like cupins"/>
    <property type="match status" value="1"/>
</dbReference>
<dbReference type="EMBL" id="QYYA01000006">
    <property type="protein sequence ID" value="RJG16184.1"/>
    <property type="molecule type" value="Genomic_DNA"/>
</dbReference>
<dbReference type="InterPro" id="IPR011051">
    <property type="entry name" value="RmlC_Cupin_sf"/>
</dbReference>
<comment type="function">
    <text evidence="8">Catalyzes the circularization of gamma-N-acetyl-alpha,gamma-diaminobutyric acid (ADABA) to ectoine (1,4,5,6-tetrahydro-2-methyl-4-pyrimidine carboxylic acid), which is an excellent osmoprotectant.</text>
</comment>
<keyword evidence="5 8" id="KW-0456">Lyase</keyword>
<comment type="catalytic activity">
    <reaction evidence="7 8">
        <text>(2S)-4-acetamido-2-aminobutanoate = L-ectoine + H2O</text>
        <dbReference type="Rhea" id="RHEA:17281"/>
        <dbReference type="ChEBI" id="CHEBI:15377"/>
        <dbReference type="ChEBI" id="CHEBI:58515"/>
        <dbReference type="ChEBI" id="CHEBI:58929"/>
        <dbReference type="EC" id="4.2.1.108"/>
    </reaction>
</comment>
<dbReference type="PANTHER" id="PTHR39289">
    <property type="match status" value="1"/>
</dbReference>
<evidence type="ECO:0000313" key="10">
    <source>
        <dbReference type="Proteomes" id="UP000283734"/>
    </source>
</evidence>
<evidence type="ECO:0000256" key="1">
    <source>
        <dbReference type="ARBA" id="ARBA00005181"/>
    </source>
</evidence>
<comment type="caution">
    <text evidence="9">The sequence shown here is derived from an EMBL/GenBank/DDBJ whole genome shotgun (WGS) entry which is preliminary data.</text>
</comment>
<dbReference type="OrthoDB" id="9801830at2"/>
<dbReference type="UniPathway" id="UPA00067">
    <property type="reaction ID" value="UER00123"/>
</dbReference>
<dbReference type="NCBIfam" id="NF009806">
    <property type="entry name" value="PRK13290.1"/>
    <property type="match status" value="1"/>
</dbReference>
<accession>A0A418XTZ9</accession>
<dbReference type="GO" id="GO:0019491">
    <property type="term" value="P:ectoine biosynthetic process"/>
    <property type="evidence" value="ECO:0007669"/>
    <property type="project" value="UniProtKB-UniRule"/>
</dbReference>
<organism evidence="9 10">
    <name type="scientific">Alcanivorax profundi</name>
    <dbReference type="NCBI Taxonomy" id="2338368"/>
    <lineage>
        <taxon>Bacteria</taxon>
        <taxon>Pseudomonadati</taxon>
        <taxon>Pseudomonadota</taxon>
        <taxon>Gammaproteobacteria</taxon>
        <taxon>Oceanospirillales</taxon>
        <taxon>Alcanivoracaceae</taxon>
        <taxon>Alcanivorax</taxon>
    </lineage>
</organism>
<dbReference type="EC" id="4.2.1.108" evidence="3 8"/>
<evidence type="ECO:0000256" key="2">
    <source>
        <dbReference type="ARBA" id="ARBA00009637"/>
    </source>
</evidence>
<evidence type="ECO:0000256" key="7">
    <source>
        <dbReference type="ARBA" id="ARBA00048714"/>
    </source>
</evidence>
<dbReference type="InterPro" id="IPR010462">
    <property type="entry name" value="Ectoine_synth"/>
</dbReference>
<evidence type="ECO:0000256" key="5">
    <source>
        <dbReference type="ARBA" id="ARBA00023239"/>
    </source>
</evidence>
<protein>
    <recommendedName>
        <fullName evidence="4 8">L-ectoine synthase</fullName>
        <ecNumber evidence="3 8">4.2.1.108</ecNumber>
    </recommendedName>
    <alternativeName>
        <fullName evidence="6 8">N-acetyldiaminobutyrate dehydratase</fullName>
    </alternativeName>
</protein>
<evidence type="ECO:0000256" key="8">
    <source>
        <dbReference type="HAMAP-Rule" id="MF_01255"/>
    </source>
</evidence>
<sequence length="132" mass="14824">MIVRTLAEAEKSERCVKAENGNWQSVRLSLKEDKMGHSFNITTIFKGTKTHIKYANHWESVYVISGSGKIETLDDGKVYDLTPGTIYLLDQHDEHYLYGGENEDMVVACAFTPPLSGKEVHDENGVYPADLD</sequence>